<gene>
    <name evidence="6" type="ORF">ATF69_3075</name>
</gene>
<dbReference type="GeneID" id="51112128"/>
<organism evidence="6 7">
    <name type="scientific">Acidovorax delafieldii</name>
    <name type="common">Pseudomonas delafieldii</name>
    <dbReference type="NCBI Taxonomy" id="47920"/>
    <lineage>
        <taxon>Bacteria</taxon>
        <taxon>Pseudomonadati</taxon>
        <taxon>Pseudomonadota</taxon>
        <taxon>Betaproteobacteria</taxon>
        <taxon>Burkholderiales</taxon>
        <taxon>Comamonadaceae</taxon>
        <taxon>Acidovorax</taxon>
    </lineage>
</organism>
<feature type="transmembrane region" description="Helical" evidence="4">
    <location>
        <begin position="481"/>
        <end position="498"/>
    </location>
</feature>
<evidence type="ECO:0000256" key="3">
    <source>
        <dbReference type="PROSITE-ProRule" id="PRU00023"/>
    </source>
</evidence>
<protein>
    <submittedName>
        <fullName evidence="6">Ankyrin repeat protein</fullName>
    </submittedName>
</protein>
<keyword evidence="4" id="KW-0472">Membrane</keyword>
<feature type="transmembrane region" description="Helical" evidence="4">
    <location>
        <begin position="149"/>
        <end position="170"/>
    </location>
</feature>
<dbReference type="RefSeq" id="WP_146871492.1">
    <property type="nucleotide sequence ID" value="NZ_VJWE01000014.1"/>
</dbReference>
<dbReference type="AlphaFoldDB" id="A0A561XKQ0"/>
<dbReference type="Pfam" id="PF12796">
    <property type="entry name" value="Ank_2"/>
    <property type="match status" value="2"/>
</dbReference>
<dbReference type="Gene3D" id="1.25.40.20">
    <property type="entry name" value="Ankyrin repeat-containing domain"/>
    <property type="match status" value="1"/>
</dbReference>
<dbReference type="EMBL" id="VJWE01000014">
    <property type="protein sequence ID" value="TWG36685.1"/>
    <property type="molecule type" value="Genomic_DNA"/>
</dbReference>
<feature type="transmembrane region" description="Helical" evidence="4">
    <location>
        <begin position="219"/>
        <end position="240"/>
    </location>
</feature>
<dbReference type="InterPro" id="IPR021994">
    <property type="entry name" value="DUF3592"/>
</dbReference>
<dbReference type="Proteomes" id="UP000321485">
    <property type="component" value="Unassembled WGS sequence"/>
</dbReference>
<dbReference type="PANTHER" id="PTHR24171">
    <property type="entry name" value="ANKYRIN REPEAT DOMAIN-CONTAINING PROTEIN 39-RELATED"/>
    <property type="match status" value="1"/>
</dbReference>
<evidence type="ECO:0000256" key="1">
    <source>
        <dbReference type="ARBA" id="ARBA00022737"/>
    </source>
</evidence>
<keyword evidence="1" id="KW-0677">Repeat</keyword>
<comment type="caution">
    <text evidence="6">The sequence shown here is derived from an EMBL/GenBank/DDBJ whole genome shotgun (WGS) entry which is preliminary data.</text>
</comment>
<name>A0A561XKQ0_ACIDE</name>
<reference evidence="6 7" key="1">
    <citation type="journal article" date="2015" name="Stand. Genomic Sci.">
        <title>Genomic Encyclopedia of Bacterial and Archaeal Type Strains, Phase III: the genomes of soil and plant-associated and newly described type strains.</title>
        <authorList>
            <person name="Whitman W.B."/>
            <person name="Woyke T."/>
            <person name="Klenk H.P."/>
            <person name="Zhou Y."/>
            <person name="Lilburn T.G."/>
            <person name="Beck B.J."/>
            <person name="De Vos P."/>
            <person name="Vandamme P."/>
            <person name="Eisen J.A."/>
            <person name="Garrity G."/>
            <person name="Hugenholtz P."/>
            <person name="Kyrpides N.C."/>
        </authorList>
    </citation>
    <scope>NUCLEOTIDE SEQUENCE [LARGE SCALE GENOMIC DNA]</scope>
    <source>
        <strain evidence="6 7">DSM 64</strain>
    </source>
</reference>
<dbReference type="PROSITE" id="PS50088">
    <property type="entry name" value="ANK_REPEAT"/>
    <property type="match status" value="3"/>
</dbReference>
<dbReference type="SMART" id="SM00248">
    <property type="entry name" value="ANK"/>
    <property type="match status" value="4"/>
</dbReference>
<accession>A0A561XKQ0</accession>
<evidence type="ECO:0000259" key="5">
    <source>
        <dbReference type="Pfam" id="PF12158"/>
    </source>
</evidence>
<keyword evidence="4" id="KW-1133">Transmembrane helix</keyword>
<dbReference type="PROSITE" id="PS50297">
    <property type="entry name" value="ANK_REP_REGION"/>
    <property type="match status" value="2"/>
</dbReference>
<feature type="repeat" description="ANK" evidence="3">
    <location>
        <begin position="791"/>
        <end position="823"/>
    </location>
</feature>
<dbReference type="InterPro" id="IPR036770">
    <property type="entry name" value="Ankyrin_rpt-contain_sf"/>
</dbReference>
<proteinExistence type="predicted"/>
<keyword evidence="2 3" id="KW-0040">ANK repeat</keyword>
<feature type="domain" description="DUF3592" evidence="5">
    <location>
        <begin position="49"/>
        <end position="140"/>
    </location>
</feature>
<feature type="transmembrane region" description="Helical" evidence="4">
    <location>
        <begin position="606"/>
        <end position="624"/>
    </location>
</feature>
<evidence type="ECO:0000313" key="7">
    <source>
        <dbReference type="Proteomes" id="UP000321485"/>
    </source>
</evidence>
<evidence type="ECO:0000256" key="4">
    <source>
        <dbReference type="SAM" id="Phobius"/>
    </source>
</evidence>
<dbReference type="SUPFAM" id="SSF48403">
    <property type="entry name" value="Ankyrin repeat"/>
    <property type="match status" value="1"/>
</dbReference>
<dbReference type="InterPro" id="IPR002110">
    <property type="entry name" value="Ankyrin_rpt"/>
</dbReference>
<feature type="transmembrane region" description="Helical" evidence="4">
    <location>
        <begin position="448"/>
        <end position="466"/>
    </location>
</feature>
<feature type="transmembrane region" description="Helical" evidence="4">
    <location>
        <begin position="191"/>
        <end position="213"/>
    </location>
</feature>
<keyword evidence="4" id="KW-0812">Transmembrane</keyword>
<sequence>MGNTMGRGVLLVFCAIFAVVFGAGGYWAGLRPLAETALAAWTVRSWQPVPAQVLDVQLKQHAGSEGGTTYQVLARYRYTVVGQTYEAQRVGLDLHPSADNVGDWQAQWHRALRQAQERGESITAWVNPQAPAQALLDRSIRWRLQIFRLPFTLVFTGVGVTAAWMFLRILRRPQDDVPDLEPTHSLAKGQGALWFFAVFWCGIAFPMAALFWSDGKGPWWAKGFIGVFVVIGVGLVAAAWQNSRKAWRYQGVGMTALPSWPMAGRSVEITLVLPARAVQQAGSENLRMQLAQYRVDESSSGSPERQVEVLKATARHQPTGDGGMRLVARFELPDDSPTHGSRRGGERVDWRLELVRADGALELAYDLAVQAATPSWAEAASVPDRFDRRAQWTQEVPIEPVVLGRDAASQPLDLPGMGKSADSPGFLPPGVRLTETPDAWSLAFTQTAWRWSAAVALALLALEWWVNDRIQPRALVLPSGFWGWLAVLVLPAWALHAATRRWTLRVQDDGLVVRRGSWVWSRVATLPGESSQSLVHKLQFAAGTQAYHAVLGKDASGHSQTLTPGLSGTAAAQAVGQAVARAWLDRRGRFTPGAQRPQVAAHSRPAWGGWAWLLAFGLLVWWAHGGRAVWGAGRSAVLQAPAAVASSRIWAPADARLMDAQNTGDASALAQALRDGANPNLLADTGSSVLMLAAHRGQLAHVEALLQAGAEPDLRQTAKDSERGDTALLRAFYGGHLAVAQRLAQAGASLQARNRWDWGTVHMAAQSGCVPCLDWLKEQGQSLTEPAPASRGETPAMLAAAKGRVAVLRWLDEQGVDLSQKDPHGKSALDWSRWGGQQAAQEWLEQRARPR</sequence>
<evidence type="ECO:0000256" key="2">
    <source>
        <dbReference type="ARBA" id="ARBA00023043"/>
    </source>
</evidence>
<feature type="repeat" description="ANK" evidence="3">
    <location>
        <begin position="723"/>
        <end position="755"/>
    </location>
</feature>
<evidence type="ECO:0000313" key="6">
    <source>
        <dbReference type="EMBL" id="TWG36685.1"/>
    </source>
</evidence>
<dbReference type="Pfam" id="PF12158">
    <property type="entry name" value="DUF3592"/>
    <property type="match status" value="1"/>
</dbReference>
<feature type="repeat" description="ANK" evidence="3">
    <location>
        <begin position="685"/>
        <end position="717"/>
    </location>
</feature>